<dbReference type="SUPFAM" id="SSF56349">
    <property type="entry name" value="DNA breaking-rejoining enzymes"/>
    <property type="match status" value="1"/>
</dbReference>
<sequence>MNLSDLLIAAFEKDAFLHKNYVDFAIHVIESTRLFRNVPVAPNLLSQSASRVYEYAHSNIEITVLQKSLSALFEYYAGAQKNIIPPPILLPVEAPEQFWNETLPGVNLCNTLIAAAYQGAKNVDEDVRLISLLILLARHSGIENLQSIRALISTHSNYIILDSEICISKADEKLFFLDGICLFLIKKICELRQHATSDKDLKKLFRKWSDHLDFRSDFDFNHALMAVNLMTKPIFSRTLGQLDHELSLPSYIFALTQIHQADELDTQLKTRKGRLKKFDIDGLLPSPSEMAFEHYGYFCSDFDKEAFDVLSLTLNRFRAESTRERHQGSAFKSASVKLYQLLEMSRTRCSAITFFSIHYCVKIFIHGTPWKDRLRISTVLEYSSRIQNFINNCFCDDNLIAHAQENQGVLNDLTDYVADAIIGITSPSIQNTILIFLQFLYTHTAVKFFDETRLEYRGAGAMHVRSHYLAPEIFEHILENVAENSIESIFSHTLWFLRLCYYLGLRNSEAEGLKIIDISDRCIYVSNDELRKSGAGYRRVFLSYIPPSLHNSFKAFCKRRIDEGGEFLFEPRFINYYLDSVMKALKAASGIDDLVVHSLRHCAANNQLWMLFIAAFYRSDLITKYSFLNHELFSESALKNIREDFRRAGRELSIITPIFEIVSTSLGHCSPAITAASYWHTLGLLEFEINPIRAFNPDEEFISAIYGNNYKYDFIHSNLKNGSVPFKNLIHGFTNCKKVGKKSTKLHCAVNTKKHVTFLTFIDEVFAFIESPDKCAGELKSFLQKNLPSSKNQEISQYKRTCFLKCAEMANEITVNSNVRNAFKATQRMIEADRITDVRTLRHFLKVLSLTCPYQFKLIFFHHSDGQLPLPWQEAINYYRFSELINLEVGEANFLSLKFLKSSSEKVLAFKAVVKFFNLYLELIAGGSNE</sequence>
<proteinExistence type="predicted"/>
<dbReference type="GO" id="GO:0015074">
    <property type="term" value="P:DNA integration"/>
    <property type="evidence" value="ECO:0007669"/>
    <property type="project" value="InterPro"/>
</dbReference>
<dbReference type="RefSeq" id="WP_008950827.1">
    <property type="nucleotide sequence ID" value="NZ_AHTH01000036.1"/>
</dbReference>
<keyword evidence="1" id="KW-0233">DNA recombination</keyword>
<dbReference type="EMBL" id="AHTH01000036">
    <property type="protein sequence ID" value="EHR40658.1"/>
    <property type="molecule type" value="Genomic_DNA"/>
</dbReference>
<dbReference type="AlphaFoldDB" id="H3ZFF6"/>
<dbReference type="InterPro" id="IPR013762">
    <property type="entry name" value="Integrase-like_cat_sf"/>
</dbReference>
<protein>
    <submittedName>
        <fullName evidence="2">Uncharacterized protein</fullName>
    </submittedName>
</protein>
<evidence type="ECO:0000313" key="3">
    <source>
        <dbReference type="Proteomes" id="UP000012046"/>
    </source>
</evidence>
<dbReference type="STRING" id="1129374.AJE_10504"/>
<dbReference type="Proteomes" id="UP000012046">
    <property type="component" value="Unassembled WGS sequence"/>
</dbReference>
<organism evidence="2 3">
    <name type="scientific">Alishewanella jeotgali KCTC 22429</name>
    <dbReference type="NCBI Taxonomy" id="1129374"/>
    <lineage>
        <taxon>Bacteria</taxon>
        <taxon>Pseudomonadati</taxon>
        <taxon>Pseudomonadota</taxon>
        <taxon>Gammaproteobacteria</taxon>
        <taxon>Alteromonadales</taxon>
        <taxon>Alteromonadaceae</taxon>
        <taxon>Alishewanella</taxon>
    </lineage>
</organism>
<reference evidence="2 3" key="1">
    <citation type="journal article" date="2012" name="J. Bacteriol.">
        <title>Genome Sequence of Extracellular-Protease-Producing Alishewanella jeotgali Isolated from Traditional Korean Fermented Seafood.</title>
        <authorList>
            <person name="Jung J."/>
            <person name="Chun J."/>
            <person name="Park W."/>
        </authorList>
    </citation>
    <scope>NUCLEOTIDE SEQUENCE [LARGE SCALE GENOMIC DNA]</scope>
    <source>
        <strain evidence="2 3">KCTC 22429</strain>
    </source>
</reference>
<accession>H3ZFF6</accession>
<dbReference type="Gene3D" id="1.10.443.10">
    <property type="entry name" value="Intergrase catalytic core"/>
    <property type="match status" value="1"/>
</dbReference>
<dbReference type="GO" id="GO:0006310">
    <property type="term" value="P:DNA recombination"/>
    <property type="evidence" value="ECO:0007669"/>
    <property type="project" value="UniProtKB-KW"/>
</dbReference>
<dbReference type="GO" id="GO:0003677">
    <property type="term" value="F:DNA binding"/>
    <property type="evidence" value="ECO:0007669"/>
    <property type="project" value="InterPro"/>
</dbReference>
<name>H3ZFF6_9ALTE</name>
<keyword evidence="3" id="KW-1185">Reference proteome</keyword>
<evidence type="ECO:0000313" key="2">
    <source>
        <dbReference type="EMBL" id="EHR40658.1"/>
    </source>
</evidence>
<dbReference type="PATRIC" id="fig|1129374.4.peg.2086"/>
<comment type="caution">
    <text evidence="2">The sequence shown here is derived from an EMBL/GenBank/DDBJ whole genome shotgun (WGS) entry which is preliminary data.</text>
</comment>
<evidence type="ECO:0000256" key="1">
    <source>
        <dbReference type="ARBA" id="ARBA00023172"/>
    </source>
</evidence>
<dbReference type="InterPro" id="IPR011010">
    <property type="entry name" value="DNA_brk_join_enz"/>
</dbReference>
<gene>
    <name evidence="2" type="ORF">AJE_10504</name>
</gene>